<keyword evidence="4 7" id="KW-0067">ATP-binding</keyword>
<dbReference type="PIRSF" id="PIRSF000538">
    <property type="entry name" value="GlpK"/>
    <property type="match status" value="1"/>
</dbReference>
<dbReference type="InterPro" id="IPR000577">
    <property type="entry name" value="Carb_kinase_FGGY"/>
</dbReference>
<evidence type="ECO:0000256" key="4">
    <source>
        <dbReference type="ARBA" id="ARBA00022840"/>
    </source>
</evidence>
<evidence type="ECO:0000256" key="7">
    <source>
        <dbReference type="HAMAP-Rule" id="MF_00520"/>
    </source>
</evidence>
<keyword evidence="3 7" id="KW-0418">Kinase</keyword>
<proteinExistence type="inferred from homology"/>
<evidence type="ECO:0000256" key="6">
    <source>
        <dbReference type="ARBA" id="ARBA00023277"/>
    </source>
</evidence>
<dbReference type="NCBIfam" id="NF003154">
    <property type="entry name" value="PRK04123.1"/>
    <property type="match status" value="1"/>
</dbReference>
<keyword evidence="5 7" id="KW-0054">Arabinose catabolism</keyword>
<dbReference type="Proteomes" id="UP001230908">
    <property type="component" value="Unassembled WGS sequence"/>
</dbReference>
<evidence type="ECO:0000256" key="1">
    <source>
        <dbReference type="ARBA" id="ARBA00022679"/>
    </source>
</evidence>
<dbReference type="GO" id="GO:0008741">
    <property type="term" value="F:ribulokinase activity"/>
    <property type="evidence" value="ECO:0007669"/>
    <property type="project" value="UniProtKB-EC"/>
</dbReference>
<keyword evidence="6 7" id="KW-0119">Carbohydrate metabolism</keyword>
<dbReference type="Gene3D" id="3.30.420.40">
    <property type="match status" value="2"/>
</dbReference>
<dbReference type="NCBIfam" id="TIGR01234">
    <property type="entry name" value="L-ribulokinase"/>
    <property type="match status" value="1"/>
</dbReference>
<accession>A0ABU0ZHI6</accession>
<sequence>MPHAVNANEPPRYVVGVDYGTLSGRALVVRVDDGAELGTAVHEYRHGVIDRTLPATGAALPPDWALQDPEDYLDVLRVAVPAAIADAGVDPALVIGISTDFTACTVLPTLADGTPLCRLPELAGRPHAYVKLWKHHAAQGQADRINALAHERGEPWINRYGGKISSEWQFAKGLQLLEEDPEVYARAERWIEAADWIVWQLCGAETRNVCTAGYKGIYQDGGYPSAGYLAALNPDFAGFVAKLEHPLLPLGALAGGLTAQAAAWTGLPEGIAVAAGNVDAHVTAPAAQAITPGQLVMIMGTSTCHVMNGDTLAEVPGMCGVVEGGIVAGGYGYEGGQSGVGDIFAWFVDSSLPAEYRAEAERRGIGPHEYLSELAAAQRVGQHGLVALDWHNGNRSVLVDHELSGVIVGQTLATRPEDVYRALVEATAFGTRTIIDAFEGSGLPVSELVAAGGLLKNAFLMQLYADVTGRPISVIGSEQGPALGSAIHAAVAAGAYPDVPAAAAAMGRVERRVYEPDAARAKAYEPLYEEYRRLHDYFGRGENDVLHRLRRIRNEAHA</sequence>
<dbReference type="HAMAP" id="MF_00520">
    <property type="entry name" value="Ribulokinase"/>
    <property type="match status" value="1"/>
</dbReference>
<protein>
    <recommendedName>
        <fullName evidence="7 8">Ribulokinase</fullName>
        <ecNumber evidence="7 8">2.7.1.16</ecNumber>
    </recommendedName>
</protein>
<comment type="catalytic activity">
    <reaction evidence="7 9">
        <text>L-ribulose + ATP = L-ribulose 5-phosphate + ADP + H(+)</text>
        <dbReference type="Rhea" id="RHEA:22072"/>
        <dbReference type="ChEBI" id="CHEBI:15378"/>
        <dbReference type="ChEBI" id="CHEBI:16880"/>
        <dbReference type="ChEBI" id="CHEBI:30616"/>
        <dbReference type="ChEBI" id="CHEBI:58226"/>
        <dbReference type="ChEBI" id="CHEBI:456216"/>
        <dbReference type="EC" id="2.7.1.16"/>
    </reaction>
</comment>
<dbReference type="PANTHER" id="PTHR43435">
    <property type="entry name" value="RIBULOKINASE"/>
    <property type="match status" value="1"/>
</dbReference>
<feature type="domain" description="Carbohydrate kinase FGGY C-terminal" evidence="10">
    <location>
        <begin position="296"/>
        <end position="493"/>
    </location>
</feature>
<gene>
    <name evidence="7 11" type="primary">araB</name>
    <name evidence="11" type="ORF">RB614_18165</name>
</gene>
<dbReference type="PANTHER" id="PTHR43435:SF4">
    <property type="entry name" value="FGGY CARBOHYDRATE KINASE DOMAIN-CONTAINING PROTEIN"/>
    <property type="match status" value="1"/>
</dbReference>
<evidence type="ECO:0000256" key="3">
    <source>
        <dbReference type="ARBA" id="ARBA00022777"/>
    </source>
</evidence>
<evidence type="ECO:0000259" key="10">
    <source>
        <dbReference type="Pfam" id="PF02782"/>
    </source>
</evidence>
<dbReference type="RefSeq" id="WP_308713719.1">
    <property type="nucleotide sequence ID" value="NZ_JAVHUY010000016.1"/>
</dbReference>
<organism evidence="11 12">
    <name type="scientific">Phytohabitans maris</name>
    <dbReference type="NCBI Taxonomy" id="3071409"/>
    <lineage>
        <taxon>Bacteria</taxon>
        <taxon>Bacillati</taxon>
        <taxon>Actinomycetota</taxon>
        <taxon>Actinomycetes</taxon>
        <taxon>Micromonosporales</taxon>
        <taxon>Micromonosporaceae</taxon>
    </lineage>
</organism>
<dbReference type="InterPro" id="IPR018485">
    <property type="entry name" value="FGGY_C"/>
</dbReference>
<comment type="caution">
    <text evidence="11">The sequence shown here is derived from an EMBL/GenBank/DDBJ whole genome shotgun (WGS) entry which is preliminary data.</text>
</comment>
<dbReference type="CDD" id="cd07781">
    <property type="entry name" value="ASKHA_NBD_FGGY_L-RBK"/>
    <property type="match status" value="1"/>
</dbReference>
<evidence type="ECO:0000256" key="8">
    <source>
        <dbReference type="NCBIfam" id="TIGR01234"/>
    </source>
</evidence>
<evidence type="ECO:0000256" key="9">
    <source>
        <dbReference type="RuleBase" id="RU003455"/>
    </source>
</evidence>
<dbReference type="EMBL" id="JAVHUY010000016">
    <property type="protein sequence ID" value="MDQ7906443.1"/>
    <property type="molecule type" value="Genomic_DNA"/>
</dbReference>
<evidence type="ECO:0000256" key="2">
    <source>
        <dbReference type="ARBA" id="ARBA00022741"/>
    </source>
</evidence>
<keyword evidence="1 7" id="KW-0808">Transferase</keyword>
<reference evidence="11 12" key="1">
    <citation type="submission" date="2023-08" db="EMBL/GenBank/DDBJ databases">
        <title>Phytohabitans sansha sp. nov., isolated from marine sediment.</title>
        <authorList>
            <person name="Zhao Y."/>
            <person name="Yi K."/>
        </authorList>
    </citation>
    <scope>NUCLEOTIDE SEQUENCE [LARGE SCALE GENOMIC DNA]</scope>
    <source>
        <strain evidence="11 12">ZYX-F-186</strain>
    </source>
</reference>
<comment type="catalytic activity">
    <reaction evidence="7">
        <text>D-ribulose + ATP = D-ribulose 5-phosphate + ADP + H(+)</text>
        <dbReference type="Rhea" id="RHEA:17601"/>
        <dbReference type="ChEBI" id="CHEBI:15378"/>
        <dbReference type="ChEBI" id="CHEBI:17173"/>
        <dbReference type="ChEBI" id="CHEBI:30616"/>
        <dbReference type="ChEBI" id="CHEBI:58121"/>
        <dbReference type="ChEBI" id="CHEBI:456216"/>
        <dbReference type="EC" id="2.7.1.16"/>
    </reaction>
</comment>
<keyword evidence="2 7" id="KW-0547">Nucleotide-binding</keyword>
<dbReference type="InterPro" id="IPR043129">
    <property type="entry name" value="ATPase_NBD"/>
</dbReference>
<evidence type="ECO:0000256" key="5">
    <source>
        <dbReference type="ARBA" id="ARBA00022935"/>
    </source>
</evidence>
<keyword evidence="12" id="KW-1185">Reference proteome</keyword>
<evidence type="ECO:0000313" key="11">
    <source>
        <dbReference type="EMBL" id="MDQ7906443.1"/>
    </source>
</evidence>
<dbReference type="SUPFAM" id="SSF53067">
    <property type="entry name" value="Actin-like ATPase domain"/>
    <property type="match status" value="2"/>
</dbReference>
<comment type="similarity">
    <text evidence="7 9">Belongs to the ribulokinase family.</text>
</comment>
<name>A0ABU0ZHI6_9ACTN</name>
<dbReference type="Pfam" id="PF02782">
    <property type="entry name" value="FGGY_C"/>
    <property type="match status" value="1"/>
</dbReference>
<evidence type="ECO:0000313" key="12">
    <source>
        <dbReference type="Proteomes" id="UP001230908"/>
    </source>
</evidence>
<dbReference type="EC" id="2.7.1.16" evidence="7 8"/>
<comment type="pathway">
    <text evidence="7 9">Carbohydrate degradation; L-arabinose degradation via L-ribulose; D-xylulose 5-phosphate from L-arabinose (bacterial route): step 2/3.</text>
</comment>
<dbReference type="InterPro" id="IPR005929">
    <property type="entry name" value="Ribulokinase"/>
</dbReference>